<dbReference type="EMBL" id="JACCFL010000001">
    <property type="protein sequence ID" value="NYJ22723.1"/>
    <property type="molecule type" value="Genomic_DNA"/>
</dbReference>
<dbReference type="AlphaFoldDB" id="A0A853CS45"/>
<dbReference type="InterPro" id="IPR015207">
    <property type="entry name" value="DUF1931"/>
</dbReference>
<reference evidence="1 2" key="1">
    <citation type="submission" date="2020-07" db="EMBL/GenBank/DDBJ databases">
        <title>Sequencing the genomes of 1000 actinobacteria strains.</title>
        <authorList>
            <person name="Klenk H.-P."/>
        </authorList>
    </citation>
    <scope>NUCLEOTIDE SEQUENCE [LARGE SCALE GENOMIC DNA]</scope>
    <source>
        <strain evidence="1 2">DSM 15165</strain>
    </source>
</reference>
<dbReference type="Pfam" id="PF09123">
    <property type="entry name" value="DUF1931"/>
    <property type="match status" value="1"/>
</dbReference>
<gene>
    <name evidence="1" type="ORF">HNR13_001010</name>
</gene>
<protein>
    <recommendedName>
        <fullName evidence="3">DUF1931 family protein</fullName>
    </recommendedName>
</protein>
<dbReference type="RefSeq" id="WP_179604740.1">
    <property type="nucleotide sequence ID" value="NZ_BAABEH010000001.1"/>
</dbReference>
<evidence type="ECO:0000313" key="2">
    <source>
        <dbReference type="Proteomes" id="UP000578352"/>
    </source>
</evidence>
<sequence length="149" mass="16993">MELFGIASLERFFREAAGLDVDKDDLRRFDDFVNDRLYDLLLRGVANAKANGRDVIEPQDLPITKGLQESIHAFEAIDEEVSLDRILEQLTRRPPLDLAYSEETEGRLTRIAGGLGVALARTFRILDEKVKNPQTRHWEQAGRVFDVLL</sequence>
<dbReference type="CDD" id="cd22922">
    <property type="entry name" value="HFD_Aq328-like_rpt1"/>
    <property type="match status" value="1"/>
</dbReference>
<dbReference type="CDD" id="cd22923">
    <property type="entry name" value="HFD_Aq328-like_rpt2"/>
    <property type="match status" value="1"/>
</dbReference>
<dbReference type="InterPro" id="IPR009072">
    <property type="entry name" value="Histone-fold"/>
</dbReference>
<proteinExistence type="predicted"/>
<organism evidence="1 2">
    <name type="scientific">Leifsonia shinshuensis</name>
    <dbReference type="NCBI Taxonomy" id="150026"/>
    <lineage>
        <taxon>Bacteria</taxon>
        <taxon>Bacillati</taxon>
        <taxon>Actinomycetota</taxon>
        <taxon>Actinomycetes</taxon>
        <taxon>Micrococcales</taxon>
        <taxon>Microbacteriaceae</taxon>
        <taxon>Leifsonia</taxon>
    </lineage>
</organism>
<evidence type="ECO:0008006" key="3">
    <source>
        <dbReference type="Google" id="ProtNLM"/>
    </source>
</evidence>
<dbReference type="Proteomes" id="UP000578352">
    <property type="component" value="Unassembled WGS sequence"/>
</dbReference>
<dbReference type="SUPFAM" id="SSF47113">
    <property type="entry name" value="Histone-fold"/>
    <property type="match status" value="1"/>
</dbReference>
<dbReference type="GO" id="GO:0046982">
    <property type="term" value="F:protein heterodimerization activity"/>
    <property type="evidence" value="ECO:0007669"/>
    <property type="project" value="InterPro"/>
</dbReference>
<evidence type="ECO:0000313" key="1">
    <source>
        <dbReference type="EMBL" id="NYJ22723.1"/>
    </source>
</evidence>
<name>A0A853CS45_9MICO</name>
<accession>A0A853CS45</accession>
<dbReference type="Gene3D" id="1.10.20.10">
    <property type="entry name" value="Histone, subunit A"/>
    <property type="match status" value="1"/>
</dbReference>
<comment type="caution">
    <text evidence="1">The sequence shown here is derived from an EMBL/GenBank/DDBJ whole genome shotgun (WGS) entry which is preliminary data.</text>
</comment>